<proteinExistence type="inferred from homology"/>
<dbReference type="InterPro" id="IPR000682">
    <property type="entry name" value="PCMT"/>
</dbReference>
<dbReference type="PANTHER" id="PTHR11579:SF0">
    <property type="entry name" value="PROTEIN-L-ISOASPARTATE(D-ASPARTATE) O-METHYLTRANSFERASE"/>
    <property type="match status" value="1"/>
</dbReference>
<evidence type="ECO:0000313" key="13">
    <source>
        <dbReference type="Proteomes" id="UP000253741"/>
    </source>
</evidence>
<gene>
    <name evidence="12" type="ORF">DVH02_31250</name>
</gene>
<dbReference type="NCBIfam" id="TIGR04188">
    <property type="entry name" value="methyltr_grsp"/>
    <property type="match status" value="1"/>
</dbReference>
<keyword evidence="7 12" id="KW-0808">Transferase</keyword>
<dbReference type="GO" id="GO:0032259">
    <property type="term" value="P:methylation"/>
    <property type="evidence" value="ECO:0007669"/>
    <property type="project" value="UniProtKB-KW"/>
</dbReference>
<evidence type="ECO:0000256" key="8">
    <source>
        <dbReference type="ARBA" id="ARBA00022691"/>
    </source>
</evidence>
<dbReference type="PROSITE" id="PS01279">
    <property type="entry name" value="PCMT"/>
    <property type="match status" value="1"/>
</dbReference>
<evidence type="ECO:0000256" key="10">
    <source>
        <dbReference type="ARBA" id="ARBA00031323"/>
    </source>
</evidence>
<evidence type="ECO:0000256" key="3">
    <source>
        <dbReference type="ARBA" id="ARBA00011890"/>
    </source>
</evidence>
<dbReference type="OrthoDB" id="5143400at2"/>
<evidence type="ECO:0000256" key="9">
    <source>
        <dbReference type="ARBA" id="ARBA00030757"/>
    </source>
</evidence>
<dbReference type="CDD" id="cd02440">
    <property type="entry name" value="AdoMet_MTases"/>
    <property type="match status" value="1"/>
</dbReference>
<evidence type="ECO:0000256" key="2">
    <source>
        <dbReference type="ARBA" id="ARBA00005369"/>
    </source>
</evidence>
<dbReference type="RefSeq" id="WP_114627218.1">
    <property type="nucleotide sequence ID" value="NZ_QQNA01000340.1"/>
</dbReference>
<organism evidence="12 13">
    <name type="scientific">Streptomyces corynorhini</name>
    <dbReference type="NCBI Taxonomy" id="2282652"/>
    <lineage>
        <taxon>Bacteria</taxon>
        <taxon>Bacillati</taxon>
        <taxon>Actinomycetota</taxon>
        <taxon>Actinomycetes</taxon>
        <taxon>Kitasatosporales</taxon>
        <taxon>Streptomycetaceae</taxon>
        <taxon>Streptomyces</taxon>
    </lineage>
</organism>
<evidence type="ECO:0000256" key="6">
    <source>
        <dbReference type="ARBA" id="ARBA00022603"/>
    </source>
</evidence>
<evidence type="ECO:0000313" key="12">
    <source>
        <dbReference type="EMBL" id="RDG33491.1"/>
    </source>
</evidence>
<evidence type="ECO:0000256" key="4">
    <source>
        <dbReference type="ARBA" id="ARBA00013346"/>
    </source>
</evidence>
<keyword evidence="6 12" id="KW-0489">Methyltransferase</keyword>
<sequence>MPVPADLETEATRLREAMAEALTAEGALAGSAWRQAVETVPRHRFVPGFYLPAAERDEQGMTVWEPVTAELDRGRWLAAAYSDTTLITQFDGEEADWKQSAVRHGGAPTSSSTLPSLVLRMWEDAEVTEGHTVLEIGTGTGYSTALACDHLGSAAITSVEVDPYRLEAAANTLFGLGHTPTLAVADGLYGYWPEAPFDRIVAACSFRAVPPALISQTRPGGKILLTLSGWLYGYARVLLTVGDDGTAKGPLLGGTVSFMSARTHAAPAFGNPAHWAAGLPETGRAAKHGPERITAATEEAFHLRFLAQSAVPDAQLTMVGEVVHLVDVITGSAATLAPGEGTWHVRQGGPVKLWDRIESVLSAYDAAGRPGPETFRLHVHDGGQHLRHPGLPGLSLPRL</sequence>
<dbReference type="PANTHER" id="PTHR11579">
    <property type="entry name" value="PROTEIN-L-ISOASPARTATE O-METHYLTRANSFERASE"/>
    <property type="match status" value="1"/>
</dbReference>
<dbReference type="InterPro" id="IPR026448">
    <property type="entry name" value="Methyltr_grasp"/>
</dbReference>
<keyword evidence="13" id="KW-1185">Reference proteome</keyword>
<dbReference type="SUPFAM" id="SSF53335">
    <property type="entry name" value="S-adenosyl-L-methionine-dependent methyltransferases"/>
    <property type="match status" value="1"/>
</dbReference>
<dbReference type="AlphaFoldDB" id="A0A370AVX8"/>
<evidence type="ECO:0000256" key="1">
    <source>
        <dbReference type="ARBA" id="ARBA00004496"/>
    </source>
</evidence>
<dbReference type="InterPro" id="IPR029063">
    <property type="entry name" value="SAM-dependent_MTases_sf"/>
</dbReference>
<name>A0A370AVX8_9ACTN</name>
<comment type="caution">
    <text evidence="12">The sequence shown here is derived from an EMBL/GenBank/DDBJ whole genome shotgun (WGS) entry which is preliminary data.</text>
</comment>
<comment type="subcellular location">
    <subcellularLocation>
        <location evidence="1">Cytoplasm</location>
    </subcellularLocation>
</comment>
<evidence type="ECO:0000256" key="11">
    <source>
        <dbReference type="ARBA" id="ARBA00031350"/>
    </source>
</evidence>
<dbReference type="EMBL" id="QQNA01000340">
    <property type="protein sequence ID" value="RDG33491.1"/>
    <property type="molecule type" value="Genomic_DNA"/>
</dbReference>
<dbReference type="GO" id="GO:0004719">
    <property type="term" value="F:protein-L-isoaspartate (D-aspartate) O-methyltransferase activity"/>
    <property type="evidence" value="ECO:0007669"/>
    <property type="project" value="UniProtKB-EC"/>
</dbReference>
<comment type="similarity">
    <text evidence="2">Belongs to the methyltransferase superfamily. L-isoaspartyl/D-aspartyl protein methyltransferase family.</text>
</comment>
<accession>A0A370AVX8</accession>
<dbReference type="Gene3D" id="3.40.50.150">
    <property type="entry name" value="Vaccinia Virus protein VP39"/>
    <property type="match status" value="1"/>
</dbReference>
<dbReference type="GO" id="GO:0005737">
    <property type="term" value="C:cytoplasm"/>
    <property type="evidence" value="ECO:0007669"/>
    <property type="project" value="UniProtKB-SubCell"/>
</dbReference>
<dbReference type="Pfam" id="PF01135">
    <property type="entry name" value="PCMT"/>
    <property type="match status" value="1"/>
</dbReference>
<reference evidence="12 13" key="1">
    <citation type="submission" date="2018-07" db="EMBL/GenBank/DDBJ databases">
        <title>Streptomyces species from bats.</title>
        <authorList>
            <person name="Dunlap C."/>
        </authorList>
    </citation>
    <scope>NUCLEOTIDE SEQUENCE [LARGE SCALE GENOMIC DNA]</scope>
    <source>
        <strain evidence="12 13">AC230</strain>
    </source>
</reference>
<keyword evidence="5" id="KW-0963">Cytoplasm</keyword>
<dbReference type="Proteomes" id="UP000253741">
    <property type="component" value="Unassembled WGS sequence"/>
</dbReference>
<evidence type="ECO:0000256" key="7">
    <source>
        <dbReference type="ARBA" id="ARBA00022679"/>
    </source>
</evidence>
<protein>
    <recommendedName>
        <fullName evidence="4">Protein-L-isoaspartate O-methyltransferase</fullName>
        <ecNumber evidence="3">2.1.1.77</ecNumber>
    </recommendedName>
    <alternativeName>
        <fullName evidence="11">L-isoaspartyl protein carboxyl methyltransferase</fullName>
    </alternativeName>
    <alternativeName>
        <fullName evidence="9">Protein L-isoaspartyl methyltransferase</fullName>
    </alternativeName>
    <alternativeName>
        <fullName evidence="10">Protein-beta-aspartate methyltransferase</fullName>
    </alternativeName>
</protein>
<evidence type="ECO:0000256" key="5">
    <source>
        <dbReference type="ARBA" id="ARBA00022490"/>
    </source>
</evidence>
<keyword evidence="8" id="KW-0949">S-adenosyl-L-methionine</keyword>
<dbReference type="EC" id="2.1.1.77" evidence="3"/>